<evidence type="ECO:0000313" key="14">
    <source>
        <dbReference type="EMBL" id="BBK25666.1"/>
    </source>
</evidence>
<dbReference type="EMBL" id="AP019697">
    <property type="protein sequence ID" value="BBK25666.1"/>
    <property type="molecule type" value="Genomic_DNA"/>
</dbReference>
<dbReference type="NCBIfam" id="TIGR00420">
    <property type="entry name" value="trmU"/>
    <property type="match status" value="1"/>
</dbReference>
<dbReference type="EC" id="2.8.1.13" evidence="11"/>
<evidence type="ECO:0000256" key="2">
    <source>
        <dbReference type="ARBA" id="ARBA00022555"/>
    </source>
</evidence>
<dbReference type="PANTHER" id="PTHR11933">
    <property type="entry name" value="TRNA 5-METHYLAMINOMETHYL-2-THIOURIDYLATE -METHYLTRANSFERASE"/>
    <property type="match status" value="1"/>
</dbReference>
<dbReference type="PANTHER" id="PTHR11933:SF5">
    <property type="entry name" value="MITOCHONDRIAL TRNA-SPECIFIC 2-THIOURIDYLASE 1"/>
    <property type="match status" value="1"/>
</dbReference>
<organism evidence="14 15">
    <name type="scientific">Dialister hominis</name>
    <dbReference type="NCBI Taxonomy" id="2582419"/>
    <lineage>
        <taxon>Bacteria</taxon>
        <taxon>Bacillati</taxon>
        <taxon>Bacillota</taxon>
        <taxon>Negativicutes</taxon>
        <taxon>Veillonellales</taxon>
        <taxon>Veillonellaceae</taxon>
        <taxon>Dialister</taxon>
    </lineage>
</organism>
<protein>
    <recommendedName>
        <fullName evidence="11">tRNA-specific 2-thiouridylase MnmA</fullName>
        <ecNumber evidence="11">2.8.1.13</ecNumber>
    </recommendedName>
</protein>
<dbReference type="InterPro" id="IPR046884">
    <property type="entry name" value="MnmA-like_central"/>
</dbReference>
<dbReference type="InterPro" id="IPR046885">
    <property type="entry name" value="MnmA-like_C"/>
</dbReference>
<feature type="binding site" evidence="11">
    <location>
        <position position="118"/>
    </location>
    <ligand>
        <name>ATP</name>
        <dbReference type="ChEBI" id="CHEBI:30616"/>
    </ligand>
</feature>
<feature type="binding site" evidence="11">
    <location>
        <position position="36"/>
    </location>
    <ligand>
        <name>ATP</name>
        <dbReference type="ChEBI" id="CHEBI:30616"/>
    </ligand>
</feature>
<comment type="similarity">
    <text evidence="11">Belongs to the MnmA/TRMU family.</text>
</comment>
<proteinExistence type="inferred from homology"/>
<dbReference type="Gene3D" id="2.30.30.280">
    <property type="entry name" value="Adenine nucleotide alpha hydrolases-like domains"/>
    <property type="match status" value="1"/>
</dbReference>
<keyword evidence="4 11" id="KW-0819">tRNA processing</keyword>
<comment type="caution">
    <text evidence="11">Lacks conserved residue(s) required for the propagation of feature annotation.</text>
</comment>
<comment type="function">
    <text evidence="10 11">Catalyzes the 2-thiolation of uridine at the wobble position (U34) of tRNA, leading to the formation of s(2)U34.</text>
</comment>
<dbReference type="Pfam" id="PF20259">
    <property type="entry name" value="tRNA_Me_trans_M"/>
    <property type="match status" value="1"/>
</dbReference>
<dbReference type="GO" id="GO:0005524">
    <property type="term" value="F:ATP binding"/>
    <property type="evidence" value="ECO:0007669"/>
    <property type="project" value="UniProtKB-KW"/>
</dbReference>
<keyword evidence="7 11" id="KW-0694">RNA-binding</keyword>
<keyword evidence="8" id="KW-1015">Disulfide bond</keyword>
<accession>A0A8D4UVC0</accession>
<evidence type="ECO:0000256" key="3">
    <source>
        <dbReference type="ARBA" id="ARBA00022679"/>
    </source>
</evidence>
<dbReference type="Gene3D" id="2.40.30.10">
    <property type="entry name" value="Translation factors"/>
    <property type="match status" value="1"/>
</dbReference>
<evidence type="ECO:0000256" key="5">
    <source>
        <dbReference type="ARBA" id="ARBA00022741"/>
    </source>
</evidence>
<keyword evidence="6 11" id="KW-0067">ATP-binding</keyword>
<evidence type="ECO:0000313" key="15">
    <source>
        <dbReference type="Proteomes" id="UP000320585"/>
    </source>
</evidence>
<evidence type="ECO:0000256" key="11">
    <source>
        <dbReference type="HAMAP-Rule" id="MF_00144"/>
    </source>
</evidence>
<feature type="site" description="Interaction with tRNA" evidence="11">
    <location>
        <position position="119"/>
    </location>
</feature>
<dbReference type="Pfam" id="PF20258">
    <property type="entry name" value="tRNA_Me_trans_C"/>
    <property type="match status" value="1"/>
</dbReference>
<dbReference type="CDD" id="cd01998">
    <property type="entry name" value="MnmA_TRMU-like"/>
    <property type="match status" value="1"/>
</dbReference>
<dbReference type="GO" id="GO:0000049">
    <property type="term" value="F:tRNA binding"/>
    <property type="evidence" value="ECO:0007669"/>
    <property type="project" value="UniProtKB-KW"/>
</dbReference>
<keyword evidence="2 11" id="KW-0820">tRNA-binding</keyword>
<dbReference type="Proteomes" id="UP000320585">
    <property type="component" value="Chromosome"/>
</dbReference>
<dbReference type="InterPro" id="IPR023382">
    <property type="entry name" value="MnmA-like_central_sf"/>
</dbReference>
<keyword evidence="15" id="KW-1185">Reference proteome</keyword>
<dbReference type="FunFam" id="2.40.30.10:FF:000023">
    <property type="entry name" value="tRNA-specific 2-thiouridylase MnmA"/>
    <property type="match status" value="1"/>
</dbReference>
<dbReference type="RefSeq" id="WP_108850963.1">
    <property type="nucleotide sequence ID" value="NZ_DAWCNN010000302.1"/>
</dbReference>
<keyword evidence="3 11" id="KW-0808">Transferase</keyword>
<dbReference type="Gene3D" id="3.40.50.620">
    <property type="entry name" value="HUPs"/>
    <property type="match status" value="1"/>
</dbReference>
<feature type="domain" description="tRNA-specific 2-thiouridylase MnmA-like C-terminal" evidence="12">
    <location>
        <begin position="273"/>
        <end position="348"/>
    </location>
</feature>
<dbReference type="FunFam" id="2.30.30.280:FF:000001">
    <property type="entry name" value="tRNA-specific 2-thiouridylase MnmA"/>
    <property type="match status" value="1"/>
</dbReference>
<dbReference type="OrthoDB" id="9800696at2"/>
<feature type="active site" description="Nucleophile" evidence="11">
    <location>
        <position position="93"/>
    </location>
</feature>
<feature type="region of interest" description="Interaction with tRNA" evidence="11">
    <location>
        <begin position="299"/>
        <end position="300"/>
    </location>
</feature>
<dbReference type="GO" id="GO:0002143">
    <property type="term" value="P:tRNA wobble position uridine thiolation"/>
    <property type="evidence" value="ECO:0007669"/>
    <property type="project" value="TreeGrafter"/>
</dbReference>
<name>A0A8D4UVC0_9FIRM</name>
<evidence type="ECO:0000259" key="12">
    <source>
        <dbReference type="Pfam" id="PF20258"/>
    </source>
</evidence>
<feature type="site" description="Interaction with tRNA" evidence="11">
    <location>
        <position position="332"/>
    </location>
</feature>
<keyword evidence="1 11" id="KW-0963">Cytoplasm</keyword>
<evidence type="ECO:0000256" key="8">
    <source>
        <dbReference type="ARBA" id="ARBA00023157"/>
    </source>
</evidence>
<gene>
    <name evidence="11 14" type="primary">mnmA</name>
    <name evidence="14" type="ORF">Dia5BBH33_16010</name>
</gene>
<comment type="catalytic activity">
    <reaction evidence="9 11">
        <text>S-sulfanyl-L-cysteinyl-[protein] + uridine(34) in tRNA + AH2 + ATP = 2-thiouridine(34) in tRNA + L-cysteinyl-[protein] + A + AMP + diphosphate + H(+)</text>
        <dbReference type="Rhea" id="RHEA:47032"/>
        <dbReference type="Rhea" id="RHEA-COMP:10131"/>
        <dbReference type="Rhea" id="RHEA-COMP:11726"/>
        <dbReference type="Rhea" id="RHEA-COMP:11727"/>
        <dbReference type="Rhea" id="RHEA-COMP:11728"/>
        <dbReference type="ChEBI" id="CHEBI:13193"/>
        <dbReference type="ChEBI" id="CHEBI:15378"/>
        <dbReference type="ChEBI" id="CHEBI:17499"/>
        <dbReference type="ChEBI" id="CHEBI:29950"/>
        <dbReference type="ChEBI" id="CHEBI:30616"/>
        <dbReference type="ChEBI" id="CHEBI:33019"/>
        <dbReference type="ChEBI" id="CHEBI:61963"/>
        <dbReference type="ChEBI" id="CHEBI:65315"/>
        <dbReference type="ChEBI" id="CHEBI:87170"/>
        <dbReference type="ChEBI" id="CHEBI:456215"/>
        <dbReference type="EC" id="2.8.1.13"/>
    </reaction>
</comment>
<dbReference type="NCBIfam" id="NF001138">
    <property type="entry name" value="PRK00143.1"/>
    <property type="match status" value="1"/>
</dbReference>
<dbReference type="SUPFAM" id="SSF52402">
    <property type="entry name" value="Adenine nucleotide alpha hydrolases-like"/>
    <property type="match status" value="1"/>
</dbReference>
<feature type="domain" description="tRNA-specific 2-thiouridylase MnmA-like central" evidence="13">
    <location>
        <begin position="202"/>
        <end position="265"/>
    </location>
</feature>
<keyword evidence="5 11" id="KW-0547">Nucleotide-binding</keyword>
<feature type="active site" description="Cysteine persulfide intermediate" evidence="11">
    <location>
        <position position="192"/>
    </location>
</feature>
<dbReference type="KEGG" id="dho:Dia5BBH33_16010"/>
<reference evidence="15" key="1">
    <citation type="submission" date="2019-05" db="EMBL/GenBank/DDBJ databases">
        <title>Complete genome sequencing of Dialister sp. strain 5BBH33.</title>
        <authorList>
            <person name="Sakamoto M."/>
            <person name="Murakami T."/>
            <person name="Mori H."/>
        </authorList>
    </citation>
    <scope>NUCLEOTIDE SEQUENCE [LARGE SCALE GENOMIC DNA]</scope>
    <source>
        <strain evidence="15">5BBH33</strain>
    </source>
</reference>
<dbReference type="Pfam" id="PF03054">
    <property type="entry name" value="tRNA_Me_trans"/>
    <property type="match status" value="1"/>
</dbReference>
<dbReference type="InterPro" id="IPR014729">
    <property type="entry name" value="Rossmann-like_a/b/a_fold"/>
</dbReference>
<evidence type="ECO:0000256" key="4">
    <source>
        <dbReference type="ARBA" id="ARBA00022694"/>
    </source>
</evidence>
<dbReference type="GO" id="GO:0005737">
    <property type="term" value="C:cytoplasm"/>
    <property type="evidence" value="ECO:0007669"/>
    <property type="project" value="UniProtKB-SubCell"/>
</dbReference>
<dbReference type="InterPro" id="IPR004506">
    <property type="entry name" value="MnmA-like"/>
</dbReference>
<dbReference type="AlphaFoldDB" id="A0A8D4UVC0"/>
<evidence type="ECO:0000259" key="13">
    <source>
        <dbReference type="Pfam" id="PF20259"/>
    </source>
</evidence>
<dbReference type="GO" id="GO:0103016">
    <property type="term" value="F:tRNA-uridine 2-sulfurtransferase activity"/>
    <property type="evidence" value="ECO:0007669"/>
    <property type="project" value="UniProtKB-EC"/>
</dbReference>
<evidence type="ECO:0000256" key="10">
    <source>
        <dbReference type="ARBA" id="ARBA00056575"/>
    </source>
</evidence>
<sequence>MAEKKKVVVAMSGGVDSTLTARLLLDQGYEVYGATMYQFDGQDEEIEGARKMAEFIGIPFKVIDVREAYQKFVLNYFIESYAAGMTPNPCMMCDFKVKFGLFYDEVRKAFDAPYFATGHYARIVYNPETELFEVRKGLDIAKDQSYMMYHLTQEQLSHIIFPLGRTFKKDTRLISKEKGLPTYNKAESQDICFLTSEKSYVEFLENHAPEAFQPGNIVDKKGHVLGQHKGIPYYTIGQRKGLGIAARTPLYVIELRPDTREVVVGSNEDLFRTRLLANELHFYDDKIPQEEFRCQAKIRYGVRVHDCSVKVGDDGRAVVTFDEPQRAVTTGQSVVFYDGDLLLGGGTIVRAL</sequence>
<comment type="subcellular location">
    <subcellularLocation>
        <location evidence="11">Cytoplasm</location>
    </subcellularLocation>
</comment>
<feature type="binding site" evidence="11">
    <location>
        <begin position="10"/>
        <end position="17"/>
    </location>
    <ligand>
        <name>ATP</name>
        <dbReference type="ChEBI" id="CHEBI:30616"/>
    </ligand>
</feature>
<dbReference type="HAMAP" id="MF_00144">
    <property type="entry name" value="tRNA_thiouridyl_MnmA"/>
    <property type="match status" value="1"/>
</dbReference>
<evidence type="ECO:0000256" key="7">
    <source>
        <dbReference type="ARBA" id="ARBA00022884"/>
    </source>
</evidence>
<evidence type="ECO:0000256" key="1">
    <source>
        <dbReference type="ARBA" id="ARBA00022490"/>
    </source>
</evidence>
<evidence type="ECO:0000256" key="6">
    <source>
        <dbReference type="ARBA" id="ARBA00022840"/>
    </source>
</evidence>
<evidence type="ECO:0000256" key="9">
    <source>
        <dbReference type="ARBA" id="ARBA00051542"/>
    </source>
</evidence>
<feature type="region of interest" description="Interaction with tRNA" evidence="11">
    <location>
        <begin position="142"/>
        <end position="144"/>
    </location>
</feature>